<dbReference type="InParanoid" id="A0A6J2QL62"/>
<dbReference type="InterPro" id="IPR032455">
    <property type="entry name" value="Cadherin_C"/>
</dbReference>
<organism evidence="16 17">
    <name type="scientific">Cottoperca gobio</name>
    <name type="common">Frogmouth</name>
    <name type="synonym">Aphritis gobio</name>
    <dbReference type="NCBI Taxonomy" id="56716"/>
    <lineage>
        <taxon>Eukaryota</taxon>
        <taxon>Metazoa</taxon>
        <taxon>Chordata</taxon>
        <taxon>Craniata</taxon>
        <taxon>Vertebrata</taxon>
        <taxon>Euteleostomi</taxon>
        <taxon>Actinopterygii</taxon>
        <taxon>Neopterygii</taxon>
        <taxon>Teleostei</taxon>
        <taxon>Neoteleostei</taxon>
        <taxon>Acanthomorphata</taxon>
        <taxon>Eupercaria</taxon>
        <taxon>Perciformes</taxon>
        <taxon>Notothenioidei</taxon>
        <taxon>Bovichtidae</taxon>
        <taxon>Cottoperca</taxon>
    </lineage>
</organism>
<dbReference type="GO" id="GO:0007156">
    <property type="term" value="P:homophilic cell adhesion via plasma membrane adhesion molecules"/>
    <property type="evidence" value="ECO:0007669"/>
    <property type="project" value="InterPro"/>
</dbReference>
<evidence type="ECO:0000256" key="12">
    <source>
        <dbReference type="PROSITE-ProRule" id="PRU00043"/>
    </source>
</evidence>
<dbReference type="InterPro" id="IPR050174">
    <property type="entry name" value="Protocadherin/Cadherin-CA"/>
</dbReference>
<keyword evidence="5 14" id="KW-0732">Signal</keyword>
<feature type="chain" id="PRO_5027066535" evidence="14">
    <location>
        <begin position="22"/>
        <end position="844"/>
    </location>
</feature>
<feature type="transmembrane region" description="Helical" evidence="13">
    <location>
        <begin position="678"/>
        <end position="703"/>
    </location>
</feature>
<sequence>MTRQVGLLLFMSAVSLCSVFGQVSYSIPEEMAKGSLVGNIAQDLGLDVKRLKSGKARIYTGEGTEYIELNKERGVLVIRERIDREALCGQMTPCALDFQIILENPMQFYSITVEITDINDNSPAFKNNEMKFDISETVQIGSKFVLEKAVDVDVGINGLQGYSLSSSDTFTLNPYRIGSSRTVEMVLKKPLDREKQERLSLVLTALDGGGPQLSGTLQIVITVLDANDNAPVCTHAEYKTNVKENALKGAVLTTVSASDADEGLHGHIQYTISNVPEGALELFHVDNENGVVTLMGKLDYEKFRHYEIDVQASDEGGNSDVCKVIIEVLDTNDNPPAINIMSTSSSISEDVKPGTVLTMMNVQDPDSDENGKVHCVLDENIHFTIKSTSNNFFTLVTEFELDREVSPHYNITVTCYDEGVPSLSSSVTLTLQISDVNDNAPVFERSSYEAYIVENNTPGLSIFTVRARDADWNQNARVSYILEDSSVNGVPVSSYVSVSADSGVIHAVRSFDYEQIKDFHFRVKAQDGGSPPLSSNVTVKILIQDQNDNPPQVLYPVQTGGSLVAEMVPRSADVSYLVTKVVAVDVDSGQNAWLSYKLQKATDRALFEVGLQNGEIRTIRQVTDKDAVKQRLTVIVEDNGQPSRSATVIVNVAVADSFPEVLSEFTDFTHDKEYNDNLTFYLVLALAVVSFLFITCLVVIISVKIYRWRQSRILFHSNLPVIPYYPPRYSDTLGTGTLQHVYNYEVCRTTDSRKSDCKFGTAGSQNVLIMDPSATGTMQRIQSEKSILDEPDSPLEVSLPEMNMEIVTYPCFMCLQLSVDLGSCASQQRYMANILCTVPQQFET</sequence>
<keyword evidence="6" id="KW-0677">Repeat</keyword>
<comment type="function">
    <text evidence="1">Potential calcium-dependent cell-adhesion protein. May be involved in the establishment and maintenance of specific neuronal connections in the brain.</text>
</comment>
<feature type="domain" description="Cadherin" evidence="15">
    <location>
        <begin position="444"/>
        <end position="553"/>
    </location>
</feature>
<dbReference type="FunFam" id="2.60.40.60:FF:000006">
    <property type="entry name" value="Protocadherin alpha 2"/>
    <property type="match status" value="1"/>
</dbReference>
<keyword evidence="8" id="KW-0130">Cell adhesion</keyword>
<feature type="domain" description="Cadherin" evidence="15">
    <location>
        <begin position="26"/>
        <end position="125"/>
    </location>
</feature>
<dbReference type="InterPro" id="IPR020894">
    <property type="entry name" value="Cadherin_CS"/>
</dbReference>
<evidence type="ECO:0000256" key="4">
    <source>
        <dbReference type="ARBA" id="ARBA00022692"/>
    </source>
</evidence>
<evidence type="ECO:0000313" key="17">
    <source>
        <dbReference type="RefSeq" id="XP_029298057.1"/>
    </source>
</evidence>
<dbReference type="GO" id="GO:0005509">
    <property type="term" value="F:calcium ion binding"/>
    <property type="evidence" value="ECO:0007669"/>
    <property type="project" value="UniProtKB-UniRule"/>
</dbReference>
<evidence type="ECO:0000256" key="5">
    <source>
        <dbReference type="ARBA" id="ARBA00022729"/>
    </source>
</evidence>
<feature type="signal peptide" evidence="14">
    <location>
        <begin position="1"/>
        <end position="21"/>
    </location>
</feature>
<dbReference type="OrthoDB" id="6252479at2759"/>
<dbReference type="SMART" id="SM00112">
    <property type="entry name" value="CA"/>
    <property type="match status" value="6"/>
</dbReference>
<dbReference type="PANTHER" id="PTHR24028">
    <property type="entry name" value="CADHERIN-87A"/>
    <property type="match status" value="1"/>
</dbReference>
<dbReference type="Proteomes" id="UP000504630">
    <property type="component" value="Chromosome 10"/>
</dbReference>
<dbReference type="Pfam" id="PF16492">
    <property type="entry name" value="Cadherin_C_2"/>
    <property type="match status" value="1"/>
</dbReference>
<dbReference type="Pfam" id="PF08266">
    <property type="entry name" value="Cadherin_2"/>
    <property type="match status" value="1"/>
</dbReference>
<evidence type="ECO:0000259" key="15">
    <source>
        <dbReference type="PROSITE" id="PS50268"/>
    </source>
</evidence>
<dbReference type="InterPro" id="IPR015919">
    <property type="entry name" value="Cadherin-like_sf"/>
</dbReference>
<evidence type="ECO:0000256" key="7">
    <source>
        <dbReference type="ARBA" id="ARBA00022837"/>
    </source>
</evidence>
<evidence type="ECO:0000256" key="14">
    <source>
        <dbReference type="SAM" id="SignalP"/>
    </source>
</evidence>
<dbReference type="PANTHER" id="PTHR24028:SF296">
    <property type="entry name" value="PROTOCADHERIN 1 GAMMA 11 PRECURSOR-RELATED"/>
    <property type="match status" value="1"/>
</dbReference>
<evidence type="ECO:0000256" key="1">
    <source>
        <dbReference type="ARBA" id="ARBA00003436"/>
    </source>
</evidence>
<dbReference type="GO" id="GO:0009653">
    <property type="term" value="P:anatomical structure morphogenesis"/>
    <property type="evidence" value="ECO:0007669"/>
    <property type="project" value="UniProtKB-ARBA"/>
</dbReference>
<keyword evidence="4 13" id="KW-0812">Transmembrane</keyword>
<feature type="domain" description="Cadherin" evidence="15">
    <location>
        <begin position="568"/>
        <end position="665"/>
    </location>
</feature>
<dbReference type="CDD" id="cd11304">
    <property type="entry name" value="Cadherin_repeat"/>
    <property type="match status" value="5"/>
</dbReference>
<evidence type="ECO:0000256" key="3">
    <source>
        <dbReference type="ARBA" id="ARBA00022475"/>
    </source>
</evidence>
<dbReference type="FunFam" id="2.60.40.60:FF:000007">
    <property type="entry name" value="Protocadherin alpha 2"/>
    <property type="match status" value="1"/>
</dbReference>
<evidence type="ECO:0000256" key="9">
    <source>
        <dbReference type="ARBA" id="ARBA00022989"/>
    </source>
</evidence>
<dbReference type="Gene3D" id="2.60.40.60">
    <property type="entry name" value="Cadherins"/>
    <property type="match status" value="6"/>
</dbReference>
<dbReference type="FunFam" id="2.60.40.60:FF:000129">
    <property type="entry name" value="protocadherin alpha-C2 isoform X1"/>
    <property type="match status" value="1"/>
</dbReference>
<dbReference type="Pfam" id="PF00028">
    <property type="entry name" value="Cadherin"/>
    <property type="match status" value="5"/>
</dbReference>
<dbReference type="GO" id="GO:0005886">
    <property type="term" value="C:plasma membrane"/>
    <property type="evidence" value="ECO:0007669"/>
    <property type="project" value="UniProtKB-SubCell"/>
</dbReference>
<feature type="domain" description="Cadherin" evidence="15">
    <location>
        <begin position="126"/>
        <end position="233"/>
    </location>
</feature>
<dbReference type="KEGG" id="cgob:115015034"/>
<dbReference type="PROSITE" id="PS00232">
    <property type="entry name" value="CADHERIN_1"/>
    <property type="match status" value="3"/>
</dbReference>
<keyword evidence="16" id="KW-1185">Reference proteome</keyword>
<keyword evidence="3" id="KW-1003">Cell membrane</keyword>
<keyword evidence="11" id="KW-0325">Glycoprotein</keyword>
<dbReference type="SUPFAM" id="SSF49313">
    <property type="entry name" value="Cadherin-like"/>
    <property type="match status" value="6"/>
</dbReference>
<dbReference type="InterPro" id="IPR002126">
    <property type="entry name" value="Cadherin-like_dom"/>
</dbReference>
<evidence type="ECO:0000256" key="13">
    <source>
        <dbReference type="SAM" id="Phobius"/>
    </source>
</evidence>
<evidence type="ECO:0000256" key="10">
    <source>
        <dbReference type="ARBA" id="ARBA00023136"/>
    </source>
</evidence>
<reference evidence="17" key="1">
    <citation type="submission" date="2025-08" db="UniProtKB">
        <authorList>
            <consortium name="RefSeq"/>
        </authorList>
    </citation>
    <scope>IDENTIFICATION</scope>
</reference>
<proteinExistence type="predicted"/>
<accession>A0A6J2QL62</accession>
<dbReference type="GeneID" id="115015034"/>
<evidence type="ECO:0000256" key="6">
    <source>
        <dbReference type="ARBA" id="ARBA00022737"/>
    </source>
</evidence>
<dbReference type="FunFam" id="2.60.40.60:FF:000002">
    <property type="entry name" value="Protocadherin alpha 2"/>
    <property type="match status" value="1"/>
</dbReference>
<dbReference type="InterPro" id="IPR013164">
    <property type="entry name" value="Cadherin_N"/>
</dbReference>
<evidence type="ECO:0000256" key="11">
    <source>
        <dbReference type="ARBA" id="ARBA00023180"/>
    </source>
</evidence>
<gene>
    <name evidence="17" type="primary">LOC115015034</name>
</gene>
<feature type="domain" description="Cadherin" evidence="15">
    <location>
        <begin position="234"/>
        <end position="338"/>
    </location>
</feature>
<evidence type="ECO:0000313" key="16">
    <source>
        <dbReference type="Proteomes" id="UP000504630"/>
    </source>
</evidence>
<dbReference type="PROSITE" id="PS50268">
    <property type="entry name" value="CADHERIN_2"/>
    <property type="match status" value="6"/>
</dbReference>
<keyword evidence="9 13" id="KW-1133">Transmembrane helix</keyword>
<dbReference type="RefSeq" id="XP_029298057.1">
    <property type="nucleotide sequence ID" value="XM_029442197.1"/>
</dbReference>
<keyword evidence="7 12" id="KW-0106">Calcium</keyword>
<dbReference type="FunFam" id="2.60.40.60:FF:000004">
    <property type="entry name" value="Protocadherin 1 gamma 2"/>
    <property type="match status" value="1"/>
</dbReference>
<name>A0A6J2QL62_COTGO</name>
<feature type="domain" description="Cadherin" evidence="15">
    <location>
        <begin position="339"/>
        <end position="443"/>
    </location>
</feature>
<dbReference type="FunFam" id="2.60.40.60:FF:000001">
    <property type="entry name" value="Protocadherin alpha 2"/>
    <property type="match status" value="1"/>
</dbReference>
<protein>
    <submittedName>
        <fullName evidence="17">Protocadherin beta-16-like</fullName>
    </submittedName>
</protein>
<comment type="subcellular location">
    <subcellularLocation>
        <location evidence="2">Cell membrane</location>
        <topology evidence="2">Single-pass type I membrane protein</topology>
    </subcellularLocation>
</comment>
<keyword evidence="10 13" id="KW-0472">Membrane</keyword>
<dbReference type="AlphaFoldDB" id="A0A6J2QL62"/>
<dbReference type="PRINTS" id="PR00205">
    <property type="entry name" value="CADHERIN"/>
</dbReference>
<evidence type="ECO:0000256" key="8">
    <source>
        <dbReference type="ARBA" id="ARBA00022889"/>
    </source>
</evidence>
<evidence type="ECO:0000256" key="2">
    <source>
        <dbReference type="ARBA" id="ARBA00004251"/>
    </source>
</evidence>